<reference evidence="1 2" key="1">
    <citation type="journal article" date="2014" name="Genome Announc.">
        <title>Draft Genome Sequence of Lysobacter capsici AZ78, a Bacterium Antagonistic to Plant-Pathogenic Oomycetes.</title>
        <authorList>
            <person name="Puopolo G."/>
            <person name="Sonego P."/>
            <person name="Engelen K."/>
            <person name="Pertot I."/>
        </authorList>
    </citation>
    <scope>NUCLEOTIDE SEQUENCE [LARGE SCALE GENOMIC DNA]</scope>
    <source>
        <strain evidence="1 2">AZ78</strain>
    </source>
</reference>
<evidence type="ECO:0000313" key="2">
    <source>
        <dbReference type="Proteomes" id="UP000023435"/>
    </source>
</evidence>
<proteinExistence type="predicted"/>
<comment type="caution">
    <text evidence="1">The sequence shown here is derived from an EMBL/GenBank/DDBJ whole genome shotgun (WGS) entry which is preliminary data.</text>
</comment>
<dbReference type="AlphaFoldDB" id="A0A108UB82"/>
<keyword evidence="2" id="KW-1185">Reference proteome</keyword>
<dbReference type="EMBL" id="JAJA02000001">
    <property type="protein sequence ID" value="KWS05910.1"/>
    <property type="molecule type" value="Genomic_DNA"/>
</dbReference>
<gene>
    <name evidence="1" type="ORF">AZ78_3464</name>
</gene>
<name>A0A108UB82_9GAMM</name>
<organism evidence="1 2">
    <name type="scientific">Lysobacter capsici AZ78</name>
    <dbReference type="NCBI Taxonomy" id="1444315"/>
    <lineage>
        <taxon>Bacteria</taxon>
        <taxon>Pseudomonadati</taxon>
        <taxon>Pseudomonadota</taxon>
        <taxon>Gammaproteobacteria</taxon>
        <taxon>Lysobacterales</taxon>
        <taxon>Lysobacteraceae</taxon>
        <taxon>Lysobacter</taxon>
    </lineage>
</organism>
<accession>A0A108UB82</accession>
<evidence type="ECO:0000313" key="1">
    <source>
        <dbReference type="EMBL" id="KWS05910.1"/>
    </source>
</evidence>
<dbReference type="Proteomes" id="UP000023435">
    <property type="component" value="Unassembled WGS sequence"/>
</dbReference>
<sequence length="59" mass="6222">MPFASRVAMSELICDNGALRAIVPLGMRRSVARTSASVIGIALRAELDRVVDFCCVAAA</sequence>
<protein>
    <submittedName>
        <fullName evidence="1">Uncharacterized protein</fullName>
    </submittedName>
</protein>